<evidence type="ECO:0000313" key="7">
    <source>
        <dbReference type="EnsemblMetazoa" id="AALFPA23_023979.P35731"/>
    </source>
</evidence>
<keyword evidence="8" id="KW-1185">Reference proteome</keyword>
<evidence type="ECO:0000256" key="2">
    <source>
        <dbReference type="ARBA" id="ARBA00022771"/>
    </source>
</evidence>
<feature type="compositionally biased region" description="Low complexity" evidence="5">
    <location>
        <begin position="72"/>
        <end position="87"/>
    </location>
</feature>
<dbReference type="GeneID" id="109404511"/>
<reference evidence="8" key="1">
    <citation type="journal article" date="2015" name="Proc. Natl. Acad. Sci. U.S.A.">
        <title>Genome sequence of the Asian Tiger mosquito, Aedes albopictus, reveals insights into its biology, genetics, and evolution.</title>
        <authorList>
            <person name="Chen X.G."/>
            <person name="Jiang X."/>
            <person name="Gu J."/>
            <person name="Xu M."/>
            <person name="Wu Y."/>
            <person name="Deng Y."/>
            <person name="Zhang C."/>
            <person name="Bonizzoni M."/>
            <person name="Dermauw W."/>
            <person name="Vontas J."/>
            <person name="Armbruster P."/>
            <person name="Huang X."/>
            <person name="Yang Y."/>
            <person name="Zhang H."/>
            <person name="He W."/>
            <person name="Peng H."/>
            <person name="Liu Y."/>
            <person name="Wu K."/>
            <person name="Chen J."/>
            <person name="Lirakis M."/>
            <person name="Topalis P."/>
            <person name="Van Leeuwen T."/>
            <person name="Hall A.B."/>
            <person name="Jiang X."/>
            <person name="Thorpe C."/>
            <person name="Mueller R.L."/>
            <person name="Sun C."/>
            <person name="Waterhouse R.M."/>
            <person name="Yan G."/>
            <person name="Tu Z.J."/>
            <person name="Fang X."/>
            <person name="James A.A."/>
        </authorList>
    </citation>
    <scope>NUCLEOTIDE SEQUENCE [LARGE SCALE GENOMIC DNA]</scope>
    <source>
        <strain evidence="8">Foshan</strain>
    </source>
</reference>
<evidence type="ECO:0000256" key="3">
    <source>
        <dbReference type="ARBA" id="ARBA00022833"/>
    </source>
</evidence>
<dbReference type="InterPro" id="IPR013083">
    <property type="entry name" value="Znf_RING/FYVE/PHD"/>
</dbReference>
<dbReference type="SUPFAM" id="SSF57850">
    <property type="entry name" value="RING/U-box"/>
    <property type="match status" value="1"/>
</dbReference>
<dbReference type="InterPro" id="IPR001841">
    <property type="entry name" value="Znf_RING"/>
</dbReference>
<organism evidence="7 8">
    <name type="scientific">Aedes albopictus</name>
    <name type="common">Asian tiger mosquito</name>
    <name type="synonym">Stegomyia albopicta</name>
    <dbReference type="NCBI Taxonomy" id="7160"/>
    <lineage>
        <taxon>Eukaryota</taxon>
        <taxon>Metazoa</taxon>
        <taxon>Ecdysozoa</taxon>
        <taxon>Arthropoda</taxon>
        <taxon>Hexapoda</taxon>
        <taxon>Insecta</taxon>
        <taxon>Pterygota</taxon>
        <taxon>Neoptera</taxon>
        <taxon>Endopterygota</taxon>
        <taxon>Diptera</taxon>
        <taxon>Nematocera</taxon>
        <taxon>Culicoidea</taxon>
        <taxon>Culicidae</taxon>
        <taxon>Culicinae</taxon>
        <taxon>Aedini</taxon>
        <taxon>Aedes</taxon>
        <taxon>Stegomyia</taxon>
    </lineage>
</organism>
<dbReference type="RefSeq" id="XP_019532957.3">
    <property type="nucleotide sequence ID" value="XM_019677412.3"/>
</dbReference>
<evidence type="ECO:0000259" key="6">
    <source>
        <dbReference type="PROSITE" id="PS50089"/>
    </source>
</evidence>
<feature type="domain" description="RING-type" evidence="6">
    <location>
        <begin position="213"/>
        <end position="253"/>
    </location>
</feature>
<dbReference type="SMART" id="SM00184">
    <property type="entry name" value="RING"/>
    <property type="match status" value="1"/>
</dbReference>
<accession>A0ABM2A316</accession>
<keyword evidence="2 4" id="KW-0863">Zinc-finger</keyword>
<evidence type="ECO:0000256" key="5">
    <source>
        <dbReference type="SAM" id="MobiDB-lite"/>
    </source>
</evidence>
<dbReference type="PROSITE" id="PS00518">
    <property type="entry name" value="ZF_RING_1"/>
    <property type="match status" value="1"/>
</dbReference>
<proteinExistence type="predicted"/>
<feature type="compositionally biased region" description="Polar residues" evidence="5">
    <location>
        <begin position="53"/>
        <end position="71"/>
    </location>
</feature>
<evidence type="ECO:0000256" key="1">
    <source>
        <dbReference type="ARBA" id="ARBA00022723"/>
    </source>
</evidence>
<keyword evidence="3" id="KW-0862">Zinc</keyword>
<feature type="region of interest" description="Disordered" evidence="5">
    <location>
        <begin position="50"/>
        <end position="94"/>
    </location>
</feature>
<name>A0ABM2A316_AEDAL</name>
<evidence type="ECO:0000256" key="4">
    <source>
        <dbReference type="PROSITE-ProRule" id="PRU00175"/>
    </source>
</evidence>
<protein>
    <recommendedName>
        <fullName evidence="6">RING-type domain-containing protein</fullName>
    </recommendedName>
</protein>
<evidence type="ECO:0000313" key="8">
    <source>
        <dbReference type="Proteomes" id="UP000069940"/>
    </source>
</evidence>
<dbReference type="PROSITE" id="PS50089">
    <property type="entry name" value="ZF_RING_2"/>
    <property type="match status" value="1"/>
</dbReference>
<sequence length="267" mass="28910">MDTSAENLDESMLDVIQRAEAFITAHSFLNRAAERSASNIFDASDDSFRTASDESSAANDSGLNTSAGPSTSGANNSAEEESAAQNGCPAADRGNIEVLSDDSQATVTYDLHDPSAEDHSPSEDNDDCVVIEDPHQVVVDLCSPYPVDMVSPRSRRARRRRADAAPVVESISLDDTVAEPISPKKRLTTTIAANFIQPSSQPSQSAATPAVTCPICLESIFHQQAASTVCGHLFCNQCIRQEIQIRKKCPMCKRSLKRHQVHPIYFN</sequence>
<dbReference type="InterPro" id="IPR047134">
    <property type="entry name" value="RNF4"/>
</dbReference>
<dbReference type="Gene3D" id="3.30.40.10">
    <property type="entry name" value="Zinc/RING finger domain, C3HC4 (zinc finger)"/>
    <property type="match status" value="1"/>
</dbReference>
<keyword evidence="1" id="KW-0479">Metal-binding</keyword>
<reference evidence="7" key="2">
    <citation type="submission" date="2025-05" db="UniProtKB">
        <authorList>
            <consortium name="EnsemblMetazoa"/>
        </authorList>
    </citation>
    <scope>IDENTIFICATION</scope>
    <source>
        <strain evidence="7">Foshan</strain>
    </source>
</reference>
<dbReference type="PANTHER" id="PTHR23041:SF78">
    <property type="entry name" value="E3 UBIQUITIN-PROTEIN LIGASE RNF4"/>
    <property type="match status" value="1"/>
</dbReference>
<dbReference type="Pfam" id="PF13639">
    <property type="entry name" value="zf-RING_2"/>
    <property type="match status" value="1"/>
</dbReference>
<dbReference type="Proteomes" id="UP000069940">
    <property type="component" value="Unassembled WGS sequence"/>
</dbReference>
<dbReference type="InterPro" id="IPR017907">
    <property type="entry name" value="Znf_RING_CS"/>
</dbReference>
<dbReference type="EnsemblMetazoa" id="AALFPA23_023979.R35731">
    <property type="protein sequence ID" value="AALFPA23_023979.P35731"/>
    <property type="gene ID" value="AALFPA23_023979"/>
</dbReference>
<dbReference type="PANTHER" id="PTHR23041">
    <property type="entry name" value="RING FINGER DOMAIN-CONTAINING"/>
    <property type="match status" value="1"/>
</dbReference>